<dbReference type="Pfam" id="PF21097">
    <property type="entry name" value="SR_plectin_7"/>
    <property type="match status" value="1"/>
</dbReference>
<name>A0A3B3RLY1_9TELE</name>
<dbReference type="InterPro" id="IPR018159">
    <property type="entry name" value="Spectrin/alpha-actinin"/>
</dbReference>
<dbReference type="PANTHER" id="PTHR23169:SF26">
    <property type="entry name" value="DESMOPLAKIN"/>
    <property type="match status" value="1"/>
</dbReference>
<feature type="coiled-coil region" evidence="11">
    <location>
        <begin position="362"/>
        <end position="421"/>
    </location>
</feature>
<evidence type="ECO:0000256" key="4">
    <source>
        <dbReference type="ARBA" id="ARBA00022475"/>
    </source>
</evidence>
<feature type="region of interest" description="Disordered" evidence="12">
    <location>
        <begin position="2193"/>
        <end position="2243"/>
    </location>
</feature>
<keyword evidence="4" id="KW-1003">Cell membrane</keyword>
<feature type="coiled-coil region" evidence="11">
    <location>
        <begin position="1015"/>
        <end position="1312"/>
    </location>
</feature>
<dbReference type="InterPro" id="IPR001101">
    <property type="entry name" value="Plectin_repeat"/>
</dbReference>
<keyword evidence="5" id="KW-0597">Phosphoprotein</keyword>
<protein>
    <submittedName>
        <fullName evidence="15">Desmoplakin</fullName>
    </submittedName>
</protein>
<reference evidence="15" key="2">
    <citation type="submission" date="2025-09" db="UniProtKB">
        <authorList>
            <consortium name="Ensembl"/>
        </authorList>
    </citation>
    <scope>IDENTIFICATION</scope>
</reference>
<keyword evidence="9" id="KW-0472">Membrane</keyword>
<comment type="subcellular location">
    <subcellularLocation>
        <location evidence="2">Cell junction</location>
        <location evidence="2">Desmosome</location>
    </subcellularLocation>
    <subcellularLocation>
        <location evidence="1">Cell membrane</location>
    </subcellularLocation>
</comment>
<dbReference type="SMART" id="SM00250">
    <property type="entry name" value="PLEC"/>
    <property type="match status" value="16"/>
</dbReference>
<keyword evidence="6" id="KW-0677">Repeat</keyword>
<feature type="compositionally biased region" description="Low complexity" evidence="12">
    <location>
        <begin position="2203"/>
        <end position="2221"/>
    </location>
</feature>
<dbReference type="Ensembl" id="ENSPKIT00000035561.1">
    <property type="protein sequence ID" value="ENSPKIP00000018731.1"/>
    <property type="gene ID" value="ENSPKIG00000004145.1"/>
</dbReference>
<dbReference type="CDD" id="cd00176">
    <property type="entry name" value="SPEC"/>
    <property type="match status" value="1"/>
</dbReference>
<dbReference type="Pfam" id="PF17902">
    <property type="entry name" value="SH3_10"/>
    <property type="match status" value="1"/>
</dbReference>
<dbReference type="GO" id="GO:0002934">
    <property type="term" value="P:desmosome organization"/>
    <property type="evidence" value="ECO:0007669"/>
    <property type="project" value="UniProtKB-ARBA"/>
</dbReference>
<dbReference type="PANTHER" id="PTHR23169">
    <property type="entry name" value="ENVOPLAKIN"/>
    <property type="match status" value="1"/>
</dbReference>
<dbReference type="Gene3D" id="3.90.1290.10">
    <property type="entry name" value="Plakin repeat"/>
    <property type="match status" value="3"/>
</dbReference>
<dbReference type="GO" id="GO:0098609">
    <property type="term" value="P:cell-cell adhesion"/>
    <property type="evidence" value="ECO:0007669"/>
    <property type="project" value="TreeGrafter"/>
</dbReference>
<dbReference type="GO" id="GO:0005886">
    <property type="term" value="C:plasma membrane"/>
    <property type="evidence" value="ECO:0007669"/>
    <property type="project" value="UniProtKB-SubCell"/>
</dbReference>
<dbReference type="GO" id="GO:0042060">
    <property type="term" value="P:wound healing"/>
    <property type="evidence" value="ECO:0007669"/>
    <property type="project" value="TreeGrafter"/>
</dbReference>
<dbReference type="GO" id="GO:0060047">
    <property type="term" value="P:heart contraction"/>
    <property type="evidence" value="ECO:0007669"/>
    <property type="project" value="UniProtKB-ARBA"/>
</dbReference>
<evidence type="ECO:0000313" key="16">
    <source>
        <dbReference type="Proteomes" id="UP000261540"/>
    </source>
</evidence>
<dbReference type="GO" id="GO:0031101">
    <property type="term" value="P:fin regeneration"/>
    <property type="evidence" value="ECO:0007669"/>
    <property type="project" value="UniProtKB-ARBA"/>
</dbReference>
<dbReference type="FunFam" id="1.20.58.60:FF:000010">
    <property type="entry name" value="plectin isoform X2"/>
    <property type="match status" value="1"/>
</dbReference>
<dbReference type="GO" id="GO:0045104">
    <property type="term" value="P:intermediate filament cytoskeleton organization"/>
    <property type="evidence" value="ECO:0007669"/>
    <property type="project" value="InterPro"/>
</dbReference>
<keyword evidence="7" id="KW-0965">Cell junction</keyword>
<dbReference type="GO" id="GO:0005198">
    <property type="term" value="F:structural molecule activity"/>
    <property type="evidence" value="ECO:0007669"/>
    <property type="project" value="TreeGrafter"/>
</dbReference>
<evidence type="ECO:0000256" key="2">
    <source>
        <dbReference type="ARBA" id="ARBA00004568"/>
    </source>
</evidence>
<dbReference type="GO" id="GO:0014704">
    <property type="term" value="C:intercalated disc"/>
    <property type="evidence" value="ECO:0007669"/>
    <property type="project" value="TreeGrafter"/>
</dbReference>
<dbReference type="GO" id="GO:0061436">
    <property type="term" value="P:establishment of skin barrier"/>
    <property type="evidence" value="ECO:0007669"/>
    <property type="project" value="UniProtKB-ARBA"/>
</dbReference>
<evidence type="ECO:0000313" key="15">
    <source>
        <dbReference type="Ensembl" id="ENSPKIP00000018731.1"/>
    </source>
</evidence>
<dbReference type="GeneTree" id="ENSGT00940000154843"/>
<feature type="coiled-coil region" evidence="11">
    <location>
        <begin position="905"/>
        <end position="938"/>
    </location>
</feature>
<dbReference type="Gene3D" id="3.30.160.780">
    <property type="match status" value="1"/>
</dbReference>
<reference evidence="15" key="1">
    <citation type="submission" date="2025-08" db="UniProtKB">
        <authorList>
            <consortium name="Ensembl"/>
        </authorList>
    </citation>
    <scope>IDENTIFICATION</scope>
</reference>
<evidence type="ECO:0000256" key="12">
    <source>
        <dbReference type="SAM" id="MobiDB-lite"/>
    </source>
</evidence>
<feature type="coiled-coil region" evidence="11">
    <location>
        <begin position="789"/>
        <end position="819"/>
    </location>
</feature>
<evidence type="ECO:0000259" key="13">
    <source>
        <dbReference type="Pfam" id="PF17902"/>
    </source>
</evidence>
<dbReference type="SUPFAM" id="SSF75399">
    <property type="entry name" value="Plakin repeat"/>
    <property type="match status" value="4"/>
</dbReference>
<feature type="coiled-coil region" evidence="11">
    <location>
        <begin position="247"/>
        <end position="319"/>
    </location>
</feature>
<feature type="domain" description="Desmoplakin spectrin-like" evidence="14">
    <location>
        <begin position="528"/>
        <end position="605"/>
    </location>
</feature>
<dbReference type="SUPFAM" id="SSF46966">
    <property type="entry name" value="Spectrin repeat"/>
    <property type="match status" value="3"/>
</dbReference>
<dbReference type="FunFam" id="3.90.1290.10:FF:000002">
    <property type="entry name" value="Plectin a"/>
    <property type="match status" value="1"/>
</dbReference>
<evidence type="ECO:0000256" key="5">
    <source>
        <dbReference type="ARBA" id="ARBA00022553"/>
    </source>
</evidence>
<dbReference type="Proteomes" id="UP000261540">
    <property type="component" value="Unplaced"/>
</dbReference>
<keyword evidence="8 11" id="KW-0175">Coiled coil</keyword>
<keyword evidence="16" id="KW-1185">Reference proteome</keyword>
<evidence type="ECO:0000256" key="3">
    <source>
        <dbReference type="ARBA" id="ARBA00009109"/>
    </source>
</evidence>
<dbReference type="Pfam" id="PF00681">
    <property type="entry name" value="Plectin"/>
    <property type="match status" value="6"/>
</dbReference>
<dbReference type="InterPro" id="IPR041615">
    <property type="entry name" value="Desmoplakin_SH3"/>
</dbReference>
<dbReference type="Gene3D" id="1.20.58.60">
    <property type="match status" value="3"/>
</dbReference>
<dbReference type="GO" id="GO:0005882">
    <property type="term" value="C:intermediate filament"/>
    <property type="evidence" value="ECO:0007669"/>
    <property type="project" value="TreeGrafter"/>
</dbReference>
<feature type="compositionally biased region" description="Low complexity" evidence="12">
    <location>
        <begin position="2231"/>
        <end position="2243"/>
    </location>
</feature>
<dbReference type="Pfam" id="PF18373">
    <property type="entry name" value="Spectrin_2"/>
    <property type="match status" value="1"/>
</dbReference>
<evidence type="ECO:0000256" key="11">
    <source>
        <dbReference type="SAM" id="Coils"/>
    </source>
</evidence>
<proteinExistence type="inferred from homology"/>
<dbReference type="SMART" id="SM00150">
    <property type="entry name" value="SPEC"/>
    <property type="match status" value="3"/>
</dbReference>
<dbReference type="Gene3D" id="1.20.58.1060">
    <property type="match status" value="1"/>
</dbReference>
<accession>A0A3B3RLY1</accession>
<dbReference type="Gene3D" id="2.30.30.40">
    <property type="entry name" value="SH3 Domains"/>
    <property type="match status" value="1"/>
</dbReference>
<comment type="function">
    <text evidence="10">Involved in the organization of desmosome cell-cell junctions. Of particular importance in cell adhesion in the skin and during cardiac development. May also play a role in the regulation of Wnt, TGF-beta and Hippo signaling pathways.</text>
</comment>
<dbReference type="FunFam" id="3.90.1290.10:FF:000001">
    <property type="entry name" value="Plectin a"/>
    <property type="match status" value="2"/>
</dbReference>
<evidence type="ECO:0000256" key="7">
    <source>
        <dbReference type="ARBA" id="ARBA00022949"/>
    </source>
</evidence>
<dbReference type="GO" id="GO:0030057">
    <property type="term" value="C:desmosome"/>
    <property type="evidence" value="ECO:0007669"/>
    <property type="project" value="UniProtKB-SubCell"/>
</dbReference>
<dbReference type="GO" id="GO:0005737">
    <property type="term" value="C:cytoplasm"/>
    <property type="evidence" value="ECO:0007669"/>
    <property type="project" value="TreeGrafter"/>
</dbReference>
<sequence>MSYYGSHERLANIPGRTVYASPTYSRVEVHGGNGFLPSYMDGYSATIGGGAHTDAQVIIQRGRSMKAQQYQDQDNIRTMKKTEYALQSGADHQKYVTRPAEYADHVGFYSHDLRQLGQPSDPIQRSMEQGREQVTRIHQVPMANQATMYRTRTSVSYEDTGRSFQDAMGWITQKKRMIETAPWGDDPATIDQHIMNHSKFQSSINSSMEVDRARDELGQKGDKIGLNALDHEWDSLQKMSYSRLRQLRELQNIIEEISREIIWVNEREEKELVFDWGDKNIDTYIPQKQESYSELMKDLEEKEKDLNKLKQKVDNLHKNSHPAFDKIDAYMDTLQTQWSWLLQITKCLSVHLKENMAYSQFFKEANEINAKLKKDHDNMRMRFACDKSTPLENLMALLKNLEKEKERLLDNKRQVQLLVNKSKGIIRLKPRNPEFRSSNPVIVQALCDFKQDQKAILQGNEGILKDNSQRSKWLVIGPGGLDMLIPSVCLLIPPPNNLSIELAKTNEKYYDALMDVSSQLYINIKSLISWQYCVEDINRINSLTMQLLTRMSPDEYRSIIKSLETHYEEFKRNSQKSELFGDEDKKMIEKQYTTAQTHYDKMIIQLPTYIASANKGVDESVKMEVVQPVASMPVASMPVAPKPDVTQQSTTFLMELHSLRQRAEAAELGLTQNLHVPLKENSAKECSQRIVMIEGIQRDINAIRDEHIRMKEKILRLLEGMTDPDKAKFLQTELAVINQKLGSLEGFSTSYLQRLKALRGLFQSLVQVEDIVKVNEARLTEKETSSLNLQELEDYNVLLKRMKSELDQKRDILKAMETELNNAVQWNNQVGQSFHKCDVDLSKYAETVIQLSDRWQRIQTQIDSRVWDVQKQQQQLKHYQQTSSVLMAWIQNARQRQDVLQANKVNDLQALMDQLNQQRALQTEIKGKKERVDEVQKDANTCASSIKDYELQLASYSAGLETLLNIPIKKTMLQSPADTIREEATELQASYIELFTQSGDFYKFLVEMQKNMEELKIRNTKIDLLEEELRRLKDDVQAKSQKNKSLEDMLTRFELDLSESKQQLFSMEEIKKTQARQCDAVKENLDSTYSQVKDLTDQVTRLTFMLDDEKRKKRLAEERYVTQQEEYENLMRKRQKELDEINWSKIEIEKTIKDKDREIERLKMQLEDEASRRRQFESEISKTSSIVTQSQANYNEILKEKDSLAMKIKLLEQDKARMQRSEEELNRIKLSLEGELQQKKRILDENEKVKRDFSYWKSQYELKETHIRQQVSDKDQLERERNSLRSEIERLMAELKSVEAQYKNRLTITEKEVSDITLVKSNLEKELWKLKQRPASYNQQTQTSEDIAKVDPSKLLFNGVHRKVTAHQLSDCKIIDQVTLDKLLKGQKTVDEVAVNIQPSLQGAGVIAGVVAGTQGKMSINEAKQKNLLPPEAAVMLLEAQAAAGYIIDPKVNEKMSVDMACSRGLVDRQDKDVLITAEAASTGFKDPYTGKLLSAGQTLKKGQLNRDTVIRLLQAQESVGGILDPALSVFLSKDTALERNLIDEDLYRALNKRPACYIDPHTTQKISYNDLKMKCHPEPVTGLLLLNLPDKSMSLKGFRGDVSIEELVESKLLTRLEAEEMPIDEIENKLRPYLRGSTCIAGIYHEAQDRILPIYQAMKDGLLTRGTALELLEAQAASGFVIDPLNNLYLTVEEAFRRGLVGKDFKEKLLSAERAVTGYKDPHTGKTISLFQAMKKELIEKGHGIRLLEAQIASGGIIDPNGNHRIDVDVAYSRGYFDKEMNDILNYEGDDTKGFFDPNTHENLTYIQLKRRCITDKTTGLVMLPLKDKKKKAEMEKMQNVLRKRRVVIVDPDTGSEMTVREAYHRELIDYDTFLELCDHECEWEEITITASDGSSRLVLVDRKSGQQFDVQDSINRGVINQSMLDKYRTGKMTIKELADKMTSKSNSELSITSSSREDVNACSSPVQLAPLSPTVKKRLSSVSITLSPPSEILDDQSPVAAIFDSETLQKITIAEGLRRGIVDSITAQRLLEAQACTGGIFNPATGKKLSLKDAVNQKIIDEDMSAHLKPAQKAFHGFEDVKTRKKMSVAEAMKEKWLPHEAGQRFLEFQYLTGGLIEPQTGLRVNIEEAIRRGWLDGRSAQKLQDTRNHSRNLTCPKTKLKISYKEAMDSCMVEEDNGVKMLQATSMSTKGISSPYNVASGPSSRQGSRSGSRSGSRRGSVDLSPTVSFSFNSFSSKSYS</sequence>
<dbReference type="InterPro" id="IPR041573">
    <property type="entry name" value="Desmoplakin_Spectrin-like"/>
</dbReference>
<dbReference type="FunFam" id="3.30.160.780:FF:000001">
    <property type="entry name" value="Plectin a"/>
    <property type="match status" value="1"/>
</dbReference>
<feature type="domain" description="Desmoplakin SH3" evidence="13">
    <location>
        <begin position="428"/>
        <end position="493"/>
    </location>
</feature>
<dbReference type="Pfam" id="PF21019">
    <property type="entry name" value="Spectrin_3"/>
    <property type="match status" value="1"/>
</dbReference>
<evidence type="ECO:0000256" key="10">
    <source>
        <dbReference type="ARBA" id="ARBA00056058"/>
    </source>
</evidence>
<comment type="similarity">
    <text evidence="3">Belongs to the plakin or cytolinker family.</text>
</comment>
<evidence type="ECO:0000256" key="9">
    <source>
        <dbReference type="ARBA" id="ARBA00023136"/>
    </source>
</evidence>
<evidence type="ECO:0000256" key="1">
    <source>
        <dbReference type="ARBA" id="ARBA00004236"/>
    </source>
</evidence>
<organism evidence="15 16">
    <name type="scientific">Paramormyrops kingsleyae</name>
    <dbReference type="NCBI Taxonomy" id="1676925"/>
    <lineage>
        <taxon>Eukaryota</taxon>
        <taxon>Metazoa</taxon>
        <taxon>Chordata</taxon>
        <taxon>Craniata</taxon>
        <taxon>Vertebrata</taxon>
        <taxon>Euteleostomi</taxon>
        <taxon>Actinopterygii</taxon>
        <taxon>Neopterygii</taxon>
        <taxon>Teleostei</taxon>
        <taxon>Osteoglossocephala</taxon>
        <taxon>Osteoglossomorpha</taxon>
        <taxon>Osteoglossiformes</taxon>
        <taxon>Mormyridae</taxon>
        <taxon>Paramormyrops</taxon>
    </lineage>
</organism>
<dbReference type="InterPro" id="IPR043197">
    <property type="entry name" value="Plakin"/>
</dbReference>
<evidence type="ECO:0000259" key="14">
    <source>
        <dbReference type="Pfam" id="PF18373"/>
    </source>
</evidence>
<evidence type="ECO:0000256" key="8">
    <source>
        <dbReference type="ARBA" id="ARBA00023054"/>
    </source>
</evidence>
<dbReference type="InterPro" id="IPR035915">
    <property type="entry name" value="Plakin_repeat_sf"/>
</dbReference>
<evidence type="ECO:0000256" key="6">
    <source>
        <dbReference type="ARBA" id="ARBA00022737"/>
    </source>
</evidence>